<evidence type="ECO:0000313" key="3">
    <source>
        <dbReference type="Proteomes" id="UP000476837"/>
    </source>
</evidence>
<organism evidence="2 3">
    <name type="scientific">Azospirillum brasilense</name>
    <dbReference type="NCBI Taxonomy" id="192"/>
    <lineage>
        <taxon>Bacteria</taxon>
        <taxon>Pseudomonadati</taxon>
        <taxon>Pseudomonadota</taxon>
        <taxon>Alphaproteobacteria</taxon>
        <taxon>Rhodospirillales</taxon>
        <taxon>Azospirillaceae</taxon>
        <taxon>Azospirillum</taxon>
    </lineage>
</organism>
<protein>
    <submittedName>
        <fullName evidence="2">DUF2141 domain-containing protein</fullName>
    </submittedName>
</protein>
<feature type="region of interest" description="Disordered" evidence="1">
    <location>
        <begin position="1"/>
        <end position="32"/>
    </location>
</feature>
<dbReference type="Proteomes" id="UP000476837">
    <property type="component" value="Unassembled WGS sequence"/>
</dbReference>
<dbReference type="AlphaFoldDB" id="A0A6L3B399"/>
<sequence length="193" mass="19917">MPVPSFREAASRRSRSGGGPPPARSGMEGTGLERRRFAHGKGKGQEMEAACRIGMGLVGAMTLTLAAAGVCAGELRATIANVKPQQGKLWVALYDGADAYKAERRFAGQILEASGREVAAVFIGLSAGHYGIAVFQDRNGDSVLTTNMLGIPGEPYGFSGGVTGSAFGPPAFDAFALEVPDGGTVTTRVPLTD</sequence>
<comment type="caution">
    <text evidence="2">The sequence shown here is derived from an EMBL/GenBank/DDBJ whole genome shotgun (WGS) entry which is preliminary data.</text>
</comment>
<evidence type="ECO:0000256" key="1">
    <source>
        <dbReference type="SAM" id="MobiDB-lite"/>
    </source>
</evidence>
<name>A0A6L3B399_AZOBR</name>
<reference evidence="2 3" key="1">
    <citation type="submission" date="2018-07" db="EMBL/GenBank/DDBJ databases">
        <title>Genome sequence of Roseomonas fauriae ATCC 49958.</title>
        <authorList>
            <person name="Sant'Anna F.H."/>
            <person name="Baldani J.I."/>
            <person name="Zilli J.E."/>
            <person name="Reis V.M."/>
            <person name="Hartmann A."/>
            <person name="Cruz L."/>
            <person name="de Souza E.M."/>
            <person name="de Oliveira Pedrosa F."/>
            <person name="Passaglia L.M.P."/>
        </authorList>
    </citation>
    <scope>NUCLEOTIDE SEQUENCE [LARGE SCALE GENOMIC DNA]</scope>
    <source>
        <strain evidence="2 3">ATCC 49958</strain>
    </source>
</reference>
<gene>
    <name evidence="2" type="ORF">DS837_07000</name>
</gene>
<dbReference type="EMBL" id="QOKV01000003">
    <property type="protein sequence ID" value="KAA0686976.1"/>
    <property type="molecule type" value="Genomic_DNA"/>
</dbReference>
<proteinExistence type="predicted"/>
<evidence type="ECO:0000313" key="2">
    <source>
        <dbReference type="EMBL" id="KAA0686976.1"/>
    </source>
</evidence>
<dbReference type="Pfam" id="PF09912">
    <property type="entry name" value="DUF2141"/>
    <property type="match status" value="1"/>
</dbReference>
<dbReference type="InterPro" id="IPR018673">
    <property type="entry name" value="DUF2141"/>
</dbReference>
<accession>A0A6L3B399</accession>